<reference evidence="1" key="1">
    <citation type="journal article" date="2015" name="Genome Announc.">
        <title>Draft Genome Sequence of Anaerolineae Strain TC1, a Novel Isolate from a Methanogenic Wastewater Treatment System.</title>
        <authorList>
            <person name="Matsuura N."/>
            <person name="Tourlousse D.M."/>
            <person name="Sun L."/>
            <person name="Toyonaga M."/>
            <person name="Kuroda K."/>
            <person name="Ohashi A."/>
            <person name="Cruz R."/>
            <person name="Yamaguchi T."/>
            <person name="Sekiguchi Y."/>
        </authorList>
    </citation>
    <scope>NUCLEOTIDE SEQUENCE [LARGE SCALE GENOMIC DNA]</scope>
    <source>
        <strain evidence="1">TC1</strain>
    </source>
</reference>
<name>A0A0S7BV08_9CHLR</name>
<dbReference type="STRING" id="1678840.ATC1_131558"/>
<accession>A0A0S7BV08</accession>
<gene>
    <name evidence="1" type="ORF">ATC1_131558</name>
</gene>
<organism evidence="1">
    <name type="scientific">Flexilinea flocculi</name>
    <dbReference type="NCBI Taxonomy" id="1678840"/>
    <lineage>
        <taxon>Bacteria</taxon>
        <taxon>Bacillati</taxon>
        <taxon>Chloroflexota</taxon>
        <taxon>Anaerolineae</taxon>
        <taxon>Anaerolineales</taxon>
        <taxon>Anaerolineaceae</taxon>
        <taxon>Flexilinea</taxon>
    </lineage>
</organism>
<evidence type="ECO:0000313" key="2">
    <source>
        <dbReference type="Proteomes" id="UP000053370"/>
    </source>
</evidence>
<sequence length="234" mass="27572">MKLAVLQSNYIPWKGYFDIIHDVDLFLFYDEVQYTKNDWRNRNRIYTQTGVQWLTVPVSASLEDSIDQAVIVPNRWQMKHYQSLLTSYAKAPYFRYYQEFLEFVYLESKWETISAINQFLIKKISSDFLKISTRFDNSKNFASSGSGHQKLLSLIQSTGAEVYVSGPAAKSYIHAEDYQNAGIQLIWKDYSDYPEYRQLFQPFEHHVSILDLLFNTGPDAPYYIWGWREDSIGR</sequence>
<keyword evidence="2" id="KW-1185">Reference proteome</keyword>
<dbReference type="InterPro" id="IPR014985">
    <property type="entry name" value="WbqC"/>
</dbReference>
<dbReference type="OrthoDB" id="3611744at2"/>
<proteinExistence type="predicted"/>
<dbReference type="AlphaFoldDB" id="A0A0S7BV08"/>
<dbReference type="PATRIC" id="fig|1678840.3.peg.3045"/>
<evidence type="ECO:0000313" key="1">
    <source>
        <dbReference type="EMBL" id="GAP41566.1"/>
    </source>
</evidence>
<dbReference type="Pfam" id="PF08889">
    <property type="entry name" value="WbqC"/>
    <property type="match status" value="1"/>
</dbReference>
<dbReference type="RefSeq" id="WP_062284153.1">
    <property type="nucleotide sequence ID" value="NZ_DF968181.1"/>
</dbReference>
<dbReference type="EMBL" id="DF968181">
    <property type="protein sequence ID" value="GAP41566.1"/>
    <property type="molecule type" value="Genomic_DNA"/>
</dbReference>
<protein>
    <submittedName>
        <fullName evidence="1">WbqC-like protein family</fullName>
    </submittedName>
</protein>
<dbReference type="Proteomes" id="UP000053370">
    <property type="component" value="Unassembled WGS sequence"/>
</dbReference>